<evidence type="ECO:0000256" key="3">
    <source>
        <dbReference type="ARBA" id="ARBA00004763"/>
    </source>
</evidence>
<evidence type="ECO:0000256" key="2">
    <source>
        <dbReference type="ARBA" id="ARBA00001946"/>
    </source>
</evidence>
<evidence type="ECO:0000256" key="4">
    <source>
        <dbReference type="ARBA" id="ARBA00012458"/>
    </source>
</evidence>
<comment type="pathway">
    <text evidence="3 9">Cofactor biosynthesis; tetrahydrofolate biosynthesis; 7,8-dihydrofolate from 2-amino-4-hydroxy-6-hydroxymethyl-7,8-dihydropteridine diphosphate and 4-aminobenzoate: step 1/2.</text>
</comment>
<dbReference type="RefSeq" id="WP_101498741.1">
    <property type="nucleotide sequence ID" value="NZ_CP025583.1"/>
</dbReference>
<evidence type="ECO:0000256" key="6">
    <source>
        <dbReference type="ARBA" id="ARBA00022723"/>
    </source>
</evidence>
<comment type="function">
    <text evidence="9">Catalyzes the condensation of para-aminobenzoate (pABA) with 6-hydroxymethyl-7,8-dihydropterin diphosphate (DHPt-PP) to form 7,8-dihydropteroate (H2Pte), the immediate precursor of folate derivatives.</text>
</comment>
<keyword evidence="5 9" id="KW-0808">Transferase</keyword>
<comment type="similarity">
    <text evidence="9">Belongs to the DHPS family.</text>
</comment>
<comment type="catalytic activity">
    <reaction evidence="1">
        <text>(7,8-dihydropterin-6-yl)methyl diphosphate + 4-aminobenzoate = 7,8-dihydropteroate + diphosphate</text>
        <dbReference type="Rhea" id="RHEA:19949"/>
        <dbReference type="ChEBI" id="CHEBI:17836"/>
        <dbReference type="ChEBI" id="CHEBI:17839"/>
        <dbReference type="ChEBI" id="CHEBI:33019"/>
        <dbReference type="ChEBI" id="CHEBI:72950"/>
        <dbReference type="EC" id="2.5.1.15"/>
    </reaction>
</comment>
<feature type="domain" description="Pterin-binding" evidence="10">
    <location>
        <begin position="68"/>
        <end position="316"/>
    </location>
</feature>
<protein>
    <recommendedName>
        <fullName evidence="4 9">Dihydropteroate synthase</fullName>
        <shortName evidence="9">DHPS</shortName>
        <ecNumber evidence="4 9">2.5.1.15</ecNumber>
    </recommendedName>
    <alternativeName>
        <fullName evidence="9">Dihydropteroate pyrophosphorylase</fullName>
    </alternativeName>
</protein>
<dbReference type="EC" id="2.5.1.15" evidence="4 9"/>
<keyword evidence="6 9" id="KW-0479">Metal-binding</keyword>
<dbReference type="InterPro" id="IPR006390">
    <property type="entry name" value="DHP_synth_dom"/>
</dbReference>
<gene>
    <name evidence="11" type="primary">folP</name>
    <name evidence="11" type="ORF">CYR75_02750</name>
</gene>
<sequence length="329" mass="34525">MSEFYWRPIPVSEGALPLAGGWLRFDHIERLSRHAPPQILPSSAAPADVLARLTAPRPPIMGLALDRPQIMGVVNATPDSFSDGGLHEPLRHGTALIEQGADLLDIGGESTRPGAADISEADELSRILPTITALSARCPISVDTRKAGVAGPAIRAGAGMVNDVSGLDFDPALAGVVAGSGVALCLMHAQGVPATMQNDPRYDDVLLDVYDALQERLDRALTAGIPRARIVLDPGIGFGKTTAHNLAILARIGLFHALGCPVLLGVSRKRFIGEIGQAPDPLDRAPGTLALTLAAVAQGVQMHRVHDVAVVRQGLALWRAVTERTEAGS</sequence>
<dbReference type="InterPro" id="IPR011005">
    <property type="entry name" value="Dihydropteroate_synth-like_sf"/>
</dbReference>
<dbReference type="PROSITE" id="PS00793">
    <property type="entry name" value="DHPS_2"/>
    <property type="match status" value="1"/>
</dbReference>
<evidence type="ECO:0000259" key="10">
    <source>
        <dbReference type="PROSITE" id="PS50972"/>
    </source>
</evidence>
<dbReference type="PROSITE" id="PS50972">
    <property type="entry name" value="PTERIN_BINDING"/>
    <property type="match status" value="1"/>
</dbReference>
<dbReference type="GO" id="GO:0046654">
    <property type="term" value="P:tetrahydrofolate biosynthetic process"/>
    <property type="evidence" value="ECO:0007669"/>
    <property type="project" value="UniProtKB-UniPathway"/>
</dbReference>
<dbReference type="UniPathway" id="UPA00077">
    <property type="reaction ID" value="UER00156"/>
</dbReference>
<dbReference type="GO" id="GO:0005829">
    <property type="term" value="C:cytosol"/>
    <property type="evidence" value="ECO:0007669"/>
    <property type="project" value="TreeGrafter"/>
</dbReference>
<dbReference type="Pfam" id="PF00809">
    <property type="entry name" value="Pterin_bind"/>
    <property type="match status" value="1"/>
</dbReference>
<keyword evidence="8 9" id="KW-0289">Folate biosynthesis</keyword>
<dbReference type="InterPro" id="IPR045031">
    <property type="entry name" value="DHP_synth-like"/>
</dbReference>
<keyword evidence="12" id="KW-1185">Reference proteome</keyword>
<dbReference type="PROSITE" id="PS00792">
    <property type="entry name" value="DHPS_1"/>
    <property type="match status" value="1"/>
</dbReference>
<evidence type="ECO:0000256" key="8">
    <source>
        <dbReference type="ARBA" id="ARBA00022909"/>
    </source>
</evidence>
<dbReference type="OrthoDB" id="9811744at2"/>
<evidence type="ECO:0000256" key="5">
    <source>
        <dbReference type="ARBA" id="ARBA00022679"/>
    </source>
</evidence>
<evidence type="ECO:0000256" key="1">
    <source>
        <dbReference type="ARBA" id="ARBA00000012"/>
    </source>
</evidence>
<dbReference type="GO" id="GO:0004156">
    <property type="term" value="F:dihydropteroate synthase activity"/>
    <property type="evidence" value="ECO:0007669"/>
    <property type="project" value="UniProtKB-EC"/>
</dbReference>
<dbReference type="GO" id="GO:0046656">
    <property type="term" value="P:folic acid biosynthetic process"/>
    <property type="evidence" value="ECO:0007669"/>
    <property type="project" value="UniProtKB-KW"/>
</dbReference>
<accession>A0A2K9MCI6</accession>
<dbReference type="PANTHER" id="PTHR20941:SF1">
    <property type="entry name" value="FOLIC ACID SYNTHESIS PROTEIN FOL1"/>
    <property type="match status" value="1"/>
</dbReference>
<dbReference type="InterPro" id="IPR000489">
    <property type="entry name" value="Pterin-binding_dom"/>
</dbReference>
<dbReference type="AlphaFoldDB" id="A0A2K9MCI6"/>
<dbReference type="PANTHER" id="PTHR20941">
    <property type="entry name" value="FOLATE SYNTHESIS PROTEINS"/>
    <property type="match status" value="1"/>
</dbReference>
<dbReference type="NCBIfam" id="TIGR01496">
    <property type="entry name" value="DHPS"/>
    <property type="match status" value="1"/>
</dbReference>
<keyword evidence="7 9" id="KW-0460">Magnesium</keyword>
<dbReference type="SUPFAM" id="SSF51717">
    <property type="entry name" value="Dihydropteroate synthetase-like"/>
    <property type="match status" value="1"/>
</dbReference>
<evidence type="ECO:0000313" key="12">
    <source>
        <dbReference type="Proteomes" id="UP000234882"/>
    </source>
</evidence>
<reference evidence="12" key="1">
    <citation type="submission" date="2017-12" db="EMBL/GenBank/DDBJ databases">
        <title>Genomic analysis of Paracoccus sp. CBA4604.</title>
        <authorList>
            <person name="Roh S.W."/>
            <person name="Kim J.Y."/>
            <person name="Kim J.S."/>
        </authorList>
    </citation>
    <scope>NUCLEOTIDE SEQUENCE [LARGE SCALE GENOMIC DNA]</scope>
    <source>
        <strain evidence="12">CBA4604</strain>
    </source>
</reference>
<dbReference type="KEGG" id="paru:CYR75_02750"/>
<dbReference type="Proteomes" id="UP000234882">
    <property type="component" value="Chromosome"/>
</dbReference>
<dbReference type="EMBL" id="CP025583">
    <property type="protein sequence ID" value="AUM73357.1"/>
    <property type="molecule type" value="Genomic_DNA"/>
</dbReference>
<dbReference type="GO" id="GO:0046872">
    <property type="term" value="F:metal ion binding"/>
    <property type="evidence" value="ECO:0007669"/>
    <property type="project" value="UniProtKB-KW"/>
</dbReference>
<proteinExistence type="inferred from homology"/>
<evidence type="ECO:0000313" key="11">
    <source>
        <dbReference type="EMBL" id="AUM73357.1"/>
    </source>
</evidence>
<dbReference type="Gene3D" id="3.20.20.20">
    <property type="entry name" value="Dihydropteroate synthase-like"/>
    <property type="match status" value="1"/>
</dbReference>
<organism evidence="11 12">
    <name type="scientific">Paracoccus jeotgali</name>
    <dbReference type="NCBI Taxonomy" id="2065379"/>
    <lineage>
        <taxon>Bacteria</taxon>
        <taxon>Pseudomonadati</taxon>
        <taxon>Pseudomonadota</taxon>
        <taxon>Alphaproteobacteria</taxon>
        <taxon>Rhodobacterales</taxon>
        <taxon>Paracoccaceae</taxon>
        <taxon>Paracoccus</taxon>
    </lineage>
</organism>
<name>A0A2K9MCI6_9RHOB</name>
<dbReference type="CDD" id="cd00739">
    <property type="entry name" value="DHPS"/>
    <property type="match status" value="1"/>
</dbReference>
<comment type="cofactor">
    <cofactor evidence="2 9">
        <name>Mg(2+)</name>
        <dbReference type="ChEBI" id="CHEBI:18420"/>
    </cofactor>
</comment>
<evidence type="ECO:0000256" key="9">
    <source>
        <dbReference type="RuleBase" id="RU361205"/>
    </source>
</evidence>
<evidence type="ECO:0000256" key="7">
    <source>
        <dbReference type="ARBA" id="ARBA00022842"/>
    </source>
</evidence>